<feature type="binding site" evidence="5">
    <location>
        <begin position="110"/>
        <end position="113"/>
    </location>
    <ligand>
        <name>NAD(+)</name>
        <dbReference type="ChEBI" id="CHEBI:57540"/>
    </ligand>
</feature>
<dbReference type="Proteomes" id="UP000571857">
    <property type="component" value="Unassembled WGS sequence"/>
</dbReference>
<dbReference type="SUPFAM" id="SSF56796">
    <property type="entry name" value="Dehydroquinate synthase-like"/>
    <property type="match status" value="1"/>
</dbReference>
<evidence type="ECO:0000256" key="1">
    <source>
        <dbReference type="ARBA" id="ARBA00007358"/>
    </source>
</evidence>
<evidence type="ECO:0000256" key="5">
    <source>
        <dbReference type="PIRSR" id="PIRSR000112-3"/>
    </source>
</evidence>
<dbReference type="Proteomes" id="UP001241571">
    <property type="component" value="Unassembled WGS sequence"/>
</dbReference>
<dbReference type="CDD" id="cd08172">
    <property type="entry name" value="GlyDH-like"/>
    <property type="match status" value="1"/>
</dbReference>
<name>A0ABD4ZWB3_ENTGA</name>
<sequence length="354" mass="39314">MLANEVRPGPNRYITGEGVLFDLPEYLNDFDQVAVITGDQSFDVFKTYYPHPFDYPVYRYDGSSSYENAQELADKIKHTDVLLAIGGGRVADTAKITAERMGAELIVIPTLVSNCAPFTPVIVAYYPDHTICKIDYAKKGAYMTIVDTRFLLATPVDYFIAGIADTLAKYYEMEAIVRTMAEEDKTALVRLGFLSAKLIKELLIADAIQAVTDLKAGRLTPAFARITDAIIALAGEVGGFAVEFGRTSGAHALHDGLSYLSETHSVLHGNKVAYCIWVQLAYTNDFAVIEELRPFYEALHLPMKLKDLHVTRVDRAYFAPVLTYAVKEEETFVLIDPMITPEKVFRAIEAVEAL</sequence>
<dbReference type="Gene3D" id="1.20.1090.10">
    <property type="entry name" value="Dehydroquinate synthase-like - alpha domain"/>
    <property type="match status" value="1"/>
</dbReference>
<feature type="binding site" evidence="5">
    <location>
        <position position="119"/>
    </location>
    <ligand>
        <name>NAD(+)</name>
        <dbReference type="ChEBI" id="CHEBI:57540"/>
    </ligand>
</feature>
<dbReference type="Pfam" id="PF00465">
    <property type="entry name" value="Fe-ADH"/>
    <property type="match status" value="1"/>
</dbReference>
<evidence type="ECO:0000313" key="8">
    <source>
        <dbReference type="EMBL" id="MDL4937049.1"/>
    </source>
</evidence>
<protein>
    <submittedName>
        <fullName evidence="8">Iron-containing alcohol dehydrogenase family protein</fullName>
    </submittedName>
</protein>
<dbReference type="EMBL" id="JASUBT010000012">
    <property type="protein sequence ID" value="MDL4937049.1"/>
    <property type="molecule type" value="Genomic_DNA"/>
</dbReference>
<dbReference type="GO" id="GO:0016491">
    <property type="term" value="F:oxidoreductase activity"/>
    <property type="evidence" value="ECO:0007669"/>
    <property type="project" value="UniProtKB-KW"/>
</dbReference>
<evidence type="ECO:0000313" key="9">
    <source>
        <dbReference type="Proteomes" id="UP000571857"/>
    </source>
</evidence>
<proteinExistence type="inferred from homology"/>
<reference evidence="8 10" key="2">
    <citation type="submission" date="2023-06" db="EMBL/GenBank/DDBJ databases">
        <title>Acute promotion of culturable opportunistic pathogens and persistent increase of antibiotic resistance following antibiotic exposure in mouse gut microbiota.</title>
        <authorList>
            <person name="Li L."/>
            <person name="Wang B."/>
            <person name="Sun Y."/>
            <person name="Wang M."/>
            <person name="Xu H."/>
        </authorList>
    </citation>
    <scope>NUCLEOTIDE SEQUENCE [LARGE SCALE GENOMIC DNA]</scope>
    <source>
        <strain evidence="8 10">CRI2_2</strain>
    </source>
</reference>
<feature type="binding site" evidence="4">
    <location>
        <position position="165"/>
    </location>
    <ligand>
        <name>glycerol</name>
        <dbReference type="ChEBI" id="CHEBI:17754"/>
    </ligand>
</feature>
<dbReference type="GO" id="GO:0046872">
    <property type="term" value="F:metal ion binding"/>
    <property type="evidence" value="ECO:0007669"/>
    <property type="project" value="UniProtKB-KW"/>
</dbReference>
<keyword evidence="4" id="KW-0862">Zinc</keyword>
<reference evidence="7 9" key="1">
    <citation type="submission" date="2020-06" db="EMBL/GenBank/DDBJ databases">
        <title>Crossreactivity between MHC class I-restricted antigens from cancer cells and an enterococcal bacteriophage.</title>
        <authorList>
            <person name="Fluckiger A."/>
            <person name="Daillere R."/>
            <person name="Sassi M."/>
            <person name="Cattoir V."/>
            <person name="Kroemer G."/>
            <person name="Zitvogel L."/>
        </authorList>
    </citation>
    <scope>NUCLEOTIDE SEQUENCE [LARGE SCALE GENOMIC DNA]</scope>
    <source>
        <strain evidence="7 9">EG4</strain>
    </source>
</reference>
<accession>A0ABD4ZWB3</accession>
<organism evidence="8 10">
    <name type="scientific">Enterococcus gallinarum</name>
    <dbReference type="NCBI Taxonomy" id="1353"/>
    <lineage>
        <taxon>Bacteria</taxon>
        <taxon>Bacillati</taxon>
        <taxon>Bacillota</taxon>
        <taxon>Bacilli</taxon>
        <taxon>Lactobacillales</taxon>
        <taxon>Enterococcaceae</taxon>
        <taxon>Enterococcus</taxon>
    </lineage>
</organism>
<feature type="binding site" evidence="4">
    <location>
        <position position="251"/>
    </location>
    <ligand>
        <name>glycerol</name>
        <dbReference type="ChEBI" id="CHEBI:17754"/>
    </ligand>
</feature>
<evidence type="ECO:0000313" key="7">
    <source>
        <dbReference type="EMBL" id="MBA0971931.1"/>
    </source>
</evidence>
<dbReference type="EMBL" id="JABXJK010000013">
    <property type="protein sequence ID" value="MBA0971931.1"/>
    <property type="molecule type" value="Genomic_DNA"/>
</dbReference>
<feature type="binding site" evidence="5">
    <location>
        <position position="125"/>
    </location>
    <ligand>
        <name>NAD(+)</name>
        <dbReference type="ChEBI" id="CHEBI:57540"/>
    </ligand>
</feature>
<feature type="binding site" evidence="5">
    <location>
        <begin position="88"/>
        <end position="92"/>
    </location>
    <ligand>
        <name>NAD(+)</name>
        <dbReference type="ChEBI" id="CHEBI:57540"/>
    </ligand>
</feature>
<evidence type="ECO:0000256" key="4">
    <source>
        <dbReference type="PIRSR" id="PIRSR000112-1"/>
    </source>
</evidence>
<keyword evidence="5" id="KW-0520">NAD</keyword>
<keyword evidence="2 4" id="KW-0479">Metal-binding</keyword>
<dbReference type="Gene3D" id="3.40.50.1970">
    <property type="match status" value="1"/>
</dbReference>
<comment type="caution">
    <text evidence="8">The sequence shown here is derived from an EMBL/GenBank/DDBJ whole genome shotgun (WGS) entry which is preliminary data.</text>
</comment>
<dbReference type="InterPro" id="IPR018211">
    <property type="entry name" value="ADH_Fe_CS"/>
</dbReference>
<dbReference type="InterPro" id="IPR001670">
    <property type="entry name" value="ADH_Fe/GldA"/>
</dbReference>
<feature type="domain" description="Alcohol dehydrogenase iron-type/glycerol dehydrogenase GldA" evidence="6">
    <location>
        <begin position="10"/>
        <end position="147"/>
    </location>
</feature>
<evidence type="ECO:0000259" key="6">
    <source>
        <dbReference type="Pfam" id="PF00465"/>
    </source>
</evidence>
<dbReference type="PROSITE" id="PS00913">
    <property type="entry name" value="ADH_IRON_1"/>
    <property type="match status" value="1"/>
</dbReference>
<dbReference type="PIRSF" id="PIRSF000112">
    <property type="entry name" value="Glycerol_dehydrogenase"/>
    <property type="match status" value="1"/>
</dbReference>
<comment type="cofactor">
    <cofactor evidence="4">
        <name>Zn(2+)</name>
        <dbReference type="ChEBI" id="CHEBI:29105"/>
    </cofactor>
    <text evidence="4">Binds 1 zinc ion per subunit.</text>
</comment>
<feature type="binding site" evidence="4">
    <location>
        <position position="268"/>
    </location>
    <ligand>
        <name>glycerol</name>
        <dbReference type="ChEBI" id="CHEBI:17754"/>
    </ligand>
</feature>
<keyword evidence="3" id="KW-0560">Oxidoreductase</keyword>
<dbReference type="AlphaFoldDB" id="A0ABD4ZWB3"/>
<dbReference type="PANTHER" id="PTHR43616:SF3">
    <property type="entry name" value="HYDROXYCARBOXYLATE DEHYDROGENASE A"/>
    <property type="match status" value="1"/>
</dbReference>
<evidence type="ECO:0000313" key="10">
    <source>
        <dbReference type="Proteomes" id="UP001241571"/>
    </source>
</evidence>
<dbReference type="InterPro" id="IPR016205">
    <property type="entry name" value="Glycerol_DH"/>
</dbReference>
<dbReference type="RefSeq" id="WP_103300308.1">
    <property type="nucleotide sequence ID" value="NZ_CAKOCH010000003.1"/>
</dbReference>
<evidence type="ECO:0000256" key="3">
    <source>
        <dbReference type="ARBA" id="ARBA00023002"/>
    </source>
</evidence>
<comment type="similarity">
    <text evidence="1">Belongs to the iron-containing alcohol dehydrogenase family.</text>
</comment>
<gene>
    <name evidence="7" type="ORF">HWH42_04860</name>
    <name evidence="8" type="ORF">QRX88_15185</name>
</gene>
<dbReference type="PANTHER" id="PTHR43616">
    <property type="entry name" value="GLYCEROL DEHYDROGENASE"/>
    <property type="match status" value="1"/>
</dbReference>
<evidence type="ECO:0000256" key="2">
    <source>
        <dbReference type="ARBA" id="ARBA00022723"/>
    </source>
</evidence>